<feature type="domain" description="RDD" evidence="7">
    <location>
        <begin position="3"/>
        <end position="132"/>
    </location>
</feature>
<comment type="subcellular location">
    <subcellularLocation>
        <location evidence="1">Cell membrane</location>
        <topology evidence="1">Multi-pass membrane protein</topology>
    </subcellularLocation>
</comment>
<evidence type="ECO:0000256" key="4">
    <source>
        <dbReference type="ARBA" id="ARBA00022989"/>
    </source>
</evidence>
<dbReference type="EMBL" id="VOQS01000005">
    <property type="protein sequence ID" value="TXC79489.1"/>
    <property type="molecule type" value="Genomic_DNA"/>
</dbReference>
<gene>
    <name evidence="9" type="ORF">FRZ40_34460</name>
    <name evidence="8" type="ORF">V4C56_00485</name>
</gene>
<evidence type="ECO:0000256" key="2">
    <source>
        <dbReference type="ARBA" id="ARBA00022475"/>
    </source>
</evidence>
<accession>A0A5C6V2Y2</accession>
<evidence type="ECO:0000313" key="8">
    <source>
        <dbReference type="EMBL" id="MEM5338097.1"/>
    </source>
</evidence>
<dbReference type="Proteomes" id="UP001481677">
    <property type="component" value="Unassembled WGS sequence"/>
</dbReference>
<dbReference type="Pfam" id="PF06271">
    <property type="entry name" value="RDD"/>
    <property type="match status" value="1"/>
</dbReference>
<feature type="transmembrane region" description="Helical" evidence="6">
    <location>
        <begin position="12"/>
        <end position="29"/>
    </location>
</feature>
<evidence type="ECO:0000313" key="9">
    <source>
        <dbReference type="EMBL" id="TXC79489.1"/>
    </source>
</evidence>
<dbReference type="AlphaFoldDB" id="A0A5C6V2Y2"/>
<comment type="caution">
    <text evidence="9">The sequence shown here is derived from an EMBL/GenBank/DDBJ whole genome shotgun (WGS) entry which is preliminary data.</text>
</comment>
<name>A0A5C6V2Y2_9BURK</name>
<evidence type="ECO:0000256" key="5">
    <source>
        <dbReference type="ARBA" id="ARBA00023136"/>
    </source>
</evidence>
<protein>
    <submittedName>
        <fullName evidence="9">RDD family protein</fullName>
    </submittedName>
</protein>
<dbReference type="InterPro" id="IPR051791">
    <property type="entry name" value="Pra-immunoreactive"/>
</dbReference>
<evidence type="ECO:0000256" key="1">
    <source>
        <dbReference type="ARBA" id="ARBA00004651"/>
    </source>
</evidence>
<keyword evidence="3 6" id="KW-0812">Transmembrane</keyword>
<keyword evidence="2" id="KW-1003">Cell membrane</keyword>
<dbReference type="PANTHER" id="PTHR36115">
    <property type="entry name" value="PROLINE-RICH ANTIGEN HOMOLOG-RELATED"/>
    <property type="match status" value="1"/>
</dbReference>
<evidence type="ECO:0000256" key="3">
    <source>
        <dbReference type="ARBA" id="ARBA00022692"/>
    </source>
</evidence>
<feature type="transmembrane region" description="Helical" evidence="6">
    <location>
        <begin position="101"/>
        <end position="119"/>
    </location>
</feature>
<proteinExistence type="predicted"/>
<keyword evidence="11" id="KW-1185">Reference proteome</keyword>
<dbReference type="InterPro" id="IPR010432">
    <property type="entry name" value="RDD"/>
</dbReference>
<reference evidence="8 11" key="3">
    <citation type="submission" date="2024-01" db="EMBL/GenBank/DDBJ databases">
        <title>The diversity of rhizobia nodulating Mimosa spp. in eleven states of Brazil covering several biomes is determined by host plant, location, and edaphic factors.</title>
        <authorList>
            <person name="Rouws L."/>
            <person name="Barauna A."/>
            <person name="Beukes C."/>
            <person name="De Faria S.M."/>
            <person name="Gross E."/>
            <person name="Dos Reis Junior F.B."/>
            <person name="Simon M."/>
            <person name="Maluk M."/>
            <person name="Odee D.W."/>
            <person name="Kenicer G."/>
            <person name="Young J.P.W."/>
            <person name="Reis V.M."/>
            <person name="Zilli J."/>
            <person name="James E.K."/>
        </authorList>
    </citation>
    <scope>NUCLEOTIDE SEQUENCE [LARGE SCALE GENOMIC DNA]</scope>
    <source>
        <strain evidence="8 11">JPY530</strain>
    </source>
</reference>
<evidence type="ECO:0000256" key="6">
    <source>
        <dbReference type="SAM" id="Phobius"/>
    </source>
</evidence>
<dbReference type="Proteomes" id="UP000321776">
    <property type="component" value="Unassembled WGS sequence"/>
</dbReference>
<organism evidence="9 10">
    <name type="scientific">Paraburkholderia azotifigens</name>
    <dbReference type="NCBI Taxonomy" id="2057004"/>
    <lineage>
        <taxon>Bacteria</taxon>
        <taxon>Pseudomonadati</taxon>
        <taxon>Pseudomonadota</taxon>
        <taxon>Betaproteobacteria</taxon>
        <taxon>Burkholderiales</taxon>
        <taxon>Burkholderiaceae</taxon>
        <taxon>Paraburkholderia</taxon>
    </lineage>
</organism>
<evidence type="ECO:0000313" key="10">
    <source>
        <dbReference type="Proteomes" id="UP000321776"/>
    </source>
</evidence>
<evidence type="ECO:0000259" key="7">
    <source>
        <dbReference type="Pfam" id="PF06271"/>
    </source>
</evidence>
<reference evidence="9 10" key="1">
    <citation type="journal article" date="2018" name="Int. J. Syst. Evol. Microbiol.">
        <title>Paraburkholderia azotifigens sp. nov., a nitrogen-fixing bacterium isolated from paddy soil.</title>
        <authorList>
            <person name="Choi G.M."/>
            <person name="Im W.T."/>
        </authorList>
    </citation>
    <scope>NUCLEOTIDE SEQUENCE [LARGE SCALE GENOMIC DNA]</scope>
    <source>
        <strain evidence="9 10">NF 2-5-3</strain>
    </source>
</reference>
<evidence type="ECO:0000313" key="11">
    <source>
        <dbReference type="Proteomes" id="UP001481677"/>
    </source>
</evidence>
<reference evidence="9" key="2">
    <citation type="submission" date="2019-08" db="EMBL/GenBank/DDBJ databases">
        <authorList>
            <person name="Im W.-T."/>
        </authorList>
    </citation>
    <scope>NUCLEOTIDE SEQUENCE</scope>
    <source>
        <strain evidence="9">NF 2-5-3</strain>
    </source>
</reference>
<keyword evidence="5 6" id="KW-0472">Membrane</keyword>
<dbReference type="GO" id="GO:0005886">
    <property type="term" value="C:plasma membrane"/>
    <property type="evidence" value="ECO:0007669"/>
    <property type="project" value="UniProtKB-SubCell"/>
</dbReference>
<dbReference type="RefSeq" id="WP_147237184.1">
    <property type="nucleotide sequence ID" value="NZ_JAZHFZ010000001.1"/>
</dbReference>
<keyword evidence="4 6" id="KW-1133">Transmembrane helix</keyword>
<sequence>MSYATYSQRARALFIDSIWWTVIVLFIPLGPSTDDILANPEAFTSTIVFWLLVGQCIPILITGVMWATWGTSPGKRAVRIRIVDADSGRSMTVKQAALRTVGYLLTFGTLGAGFLWIIFNQKRQALHDRMANTVVIDERLMQHHSTSAV</sequence>
<dbReference type="EMBL" id="JAZHGA010000001">
    <property type="protein sequence ID" value="MEM5338097.1"/>
    <property type="molecule type" value="Genomic_DNA"/>
</dbReference>
<feature type="transmembrane region" description="Helical" evidence="6">
    <location>
        <begin position="49"/>
        <end position="69"/>
    </location>
</feature>